<sequence length="251" mass="27139">MPPALKALLAQLAGCVIAATLVRSAPLGAGIWPLVAVQAISAAAIGTVLRSARWWLPIHLGFVPLLVLAGRLDVAPGWYLAAFGLLLAVYWTSFRTQVPLYPTNRATVAAVAGLLPPGRRSRLLDLGSGTGSLLRPLARLRPDCSFRGIEAAPGPWLMSRLWTRNPPNVRFERGDFFSSSWSGCDIIYAFLSPVPMADVWAKARRELHDGLLISNSFPVPGEPPERIVEVPDARATVLYVYRFALAAPPAE</sequence>
<reference evidence="5" key="1">
    <citation type="submission" date="2019-12" db="EMBL/GenBank/DDBJ databases">
        <title>Comparative genomics gives insights into the taxonomy of the Azoarcus-Aromatoleum group and reveals separate origins of nif in the plant-associated Azoarcus and non-plant-associated Aromatoleum sub-groups.</title>
        <authorList>
            <person name="Lafos M."/>
            <person name="Maluk M."/>
            <person name="Batista M."/>
            <person name="Junghare M."/>
            <person name="Carmona M."/>
            <person name="Faoro H."/>
            <person name="Cruz L.M."/>
            <person name="Battistoni F."/>
            <person name="De Souza E."/>
            <person name="Pedrosa F."/>
            <person name="Chen W.-M."/>
            <person name="Poole P.S."/>
            <person name="Dixon R.A."/>
            <person name="James E.K."/>
        </authorList>
    </citation>
    <scope>NUCLEOTIDE SEQUENCE</scope>
    <source>
        <strain evidence="5">U120</strain>
    </source>
</reference>
<dbReference type="Proteomes" id="UP000601990">
    <property type="component" value="Unassembled WGS sequence"/>
</dbReference>
<dbReference type="InterPro" id="IPR029063">
    <property type="entry name" value="SAM-dependent_MTases_sf"/>
</dbReference>
<evidence type="ECO:0000313" key="6">
    <source>
        <dbReference type="Proteomes" id="UP000601990"/>
    </source>
</evidence>
<gene>
    <name evidence="5" type="ORF">GO608_00670</name>
</gene>
<organism evidence="5 6">
    <name type="scientific">Aromatoleum buckelii</name>
    <dbReference type="NCBI Taxonomy" id="200254"/>
    <lineage>
        <taxon>Bacteria</taxon>
        <taxon>Pseudomonadati</taxon>
        <taxon>Pseudomonadota</taxon>
        <taxon>Betaproteobacteria</taxon>
        <taxon>Rhodocyclales</taxon>
        <taxon>Rhodocyclaceae</taxon>
        <taxon>Aromatoleum</taxon>
    </lineage>
</organism>
<dbReference type="EMBL" id="WTVH01000001">
    <property type="protein sequence ID" value="NMF91843.1"/>
    <property type="molecule type" value="Genomic_DNA"/>
</dbReference>
<accession>A0ABX1MZ74</accession>
<proteinExistence type="predicted"/>
<keyword evidence="4" id="KW-1133">Transmembrane helix</keyword>
<evidence type="ECO:0000256" key="1">
    <source>
        <dbReference type="ARBA" id="ARBA00022603"/>
    </source>
</evidence>
<keyword evidence="1 5" id="KW-0489">Methyltransferase</keyword>
<evidence type="ECO:0000256" key="4">
    <source>
        <dbReference type="SAM" id="Phobius"/>
    </source>
</evidence>
<dbReference type="GO" id="GO:0032259">
    <property type="term" value="P:methylation"/>
    <property type="evidence" value="ECO:0007669"/>
    <property type="project" value="UniProtKB-KW"/>
</dbReference>
<keyword evidence="6" id="KW-1185">Reference proteome</keyword>
<dbReference type="GO" id="GO:0008168">
    <property type="term" value="F:methyltransferase activity"/>
    <property type="evidence" value="ECO:0007669"/>
    <property type="project" value="UniProtKB-KW"/>
</dbReference>
<dbReference type="PANTHER" id="PTHR13610">
    <property type="entry name" value="METHYLTRANSFERASE DOMAIN-CONTAINING PROTEIN"/>
    <property type="match status" value="1"/>
</dbReference>
<evidence type="ECO:0000313" key="5">
    <source>
        <dbReference type="EMBL" id="NMF91843.1"/>
    </source>
</evidence>
<evidence type="ECO:0000256" key="3">
    <source>
        <dbReference type="ARBA" id="ARBA00022691"/>
    </source>
</evidence>
<keyword evidence="3" id="KW-0949">S-adenosyl-L-methionine</keyword>
<feature type="transmembrane region" description="Helical" evidence="4">
    <location>
        <begin position="34"/>
        <end position="56"/>
    </location>
</feature>
<dbReference type="Gene3D" id="3.40.50.150">
    <property type="entry name" value="Vaccinia Virus protein VP39"/>
    <property type="match status" value="1"/>
</dbReference>
<dbReference type="SUPFAM" id="SSF53335">
    <property type="entry name" value="S-adenosyl-L-methionine-dependent methyltransferases"/>
    <property type="match status" value="1"/>
</dbReference>
<dbReference type="CDD" id="cd02440">
    <property type="entry name" value="AdoMet_MTases"/>
    <property type="match status" value="1"/>
</dbReference>
<feature type="transmembrane region" description="Helical" evidence="4">
    <location>
        <begin position="77"/>
        <end position="94"/>
    </location>
</feature>
<dbReference type="PANTHER" id="PTHR13610:SF9">
    <property type="entry name" value="FI06469P"/>
    <property type="match status" value="1"/>
</dbReference>
<keyword evidence="4" id="KW-0812">Transmembrane</keyword>
<keyword evidence="2" id="KW-0808">Transferase</keyword>
<comment type="caution">
    <text evidence="5">The sequence shown here is derived from an EMBL/GenBank/DDBJ whole genome shotgun (WGS) entry which is preliminary data.</text>
</comment>
<protein>
    <submittedName>
        <fullName evidence="5">Methyltransferase type 12</fullName>
    </submittedName>
</protein>
<dbReference type="InterPro" id="IPR026170">
    <property type="entry name" value="FAM173A/B"/>
</dbReference>
<name>A0ABX1MZ74_9RHOO</name>
<evidence type="ECO:0000256" key="2">
    <source>
        <dbReference type="ARBA" id="ARBA00022679"/>
    </source>
</evidence>
<dbReference type="RefSeq" id="WP_169197177.1">
    <property type="nucleotide sequence ID" value="NZ_WTVH02000008.1"/>
</dbReference>
<keyword evidence="4" id="KW-0472">Membrane</keyword>